<comment type="similarity">
    <text evidence="1">Belongs to the serpin family.</text>
</comment>
<dbReference type="InterPro" id="IPR042185">
    <property type="entry name" value="Serpin_sf_2"/>
</dbReference>
<dbReference type="PROSITE" id="PS00284">
    <property type="entry name" value="SERPIN"/>
    <property type="match status" value="1"/>
</dbReference>
<dbReference type="InterPro" id="IPR023796">
    <property type="entry name" value="Serpin_dom"/>
</dbReference>
<gene>
    <name evidence="3" type="ORF">HOLleu_39701</name>
</gene>
<dbReference type="FunFam" id="3.30.497.10:FF:000001">
    <property type="entry name" value="Serine protease inhibitor"/>
    <property type="match status" value="1"/>
</dbReference>
<evidence type="ECO:0000256" key="1">
    <source>
        <dbReference type="RuleBase" id="RU000411"/>
    </source>
</evidence>
<dbReference type="InterPro" id="IPR023795">
    <property type="entry name" value="Serpin_CS"/>
</dbReference>
<accession>A0A9Q1BCI0</accession>
<dbReference type="Proteomes" id="UP001152320">
    <property type="component" value="Chromosome 22"/>
</dbReference>
<evidence type="ECO:0000259" key="2">
    <source>
        <dbReference type="SMART" id="SM00093"/>
    </source>
</evidence>
<proteinExistence type="inferred from homology"/>
<dbReference type="AlphaFoldDB" id="A0A9Q1BCI0"/>
<dbReference type="Pfam" id="PF00079">
    <property type="entry name" value="Serpin"/>
    <property type="match status" value="1"/>
</dbReference>
<name>A0A9Q1BCI0_HOLLE</name>
<feature type="domain" description="Serpin" evidence="2">
    <location>
        <begin position="55"/>
        <end position="416"/>
    </location>
</feature>
<sequence>MTALGLKFYLNQESDFTHSIFATLRVGMRTITDRMASLNVNQSNQLAGALNEFSWEIYRNIGKDPSSNIFFSPFSIMSALAMTFAGARGNTAEQMSDVLRFNKITDGDVHEAFQRLNDAIFSSNASYTLKAANRLYVHRDYNILDPFLKKTESKYKAGLVSVDFISAAEGARSLINSWVSEQTSGKIPDLIPSGVLNSLTRLVLVNAIYFKGNWLKQFDLKRTTTEQFKVSNSESIPVQMMFLKEPLFYYDDQSLKCQVLSLPYIGSSLSMVVVLPDPSVSLTELESRITTDVLSAWMKRSRKEKIKVFLPRFKLEETFTLNDHLSGMGMSDIFSPNKADLSGITGDKDLSVSQVIHKAFIEVNEEGTEAAAATAVMMMTLSVEIIPTFRADHPFLFLIRHNASGSILFLGRVVRPPVNKTKDEL</sequence>
<comment type="caution">
    <text evidence="3">The sequence shown here is derived from an EMBL/GenBank/DDBJ whole genome shotgun (WGS) entry which is preliminary data.</text>
</comment>
<dbReference type="GO" id="GO:0005615">
    <property type="term" value="C:extracellular space"/>
    <property type="evidence" value="ECO:0007669"/>
    <property type="project" value="InterPro"/>
</dbReference>
<dbReference type="PANTHER" id="PTHR11461:SF342">
    <property type="entry name" value="SERINE PROTEASE INHIBITOR 28DC"/>
    <property type="match status" value="1"/>
</dbReference>
<protein>
    <submittedName>
        <fullName evidence="3">Leukocyte elastase inhibitor A</fullName>
    </submittedName>
</protein>
<dbReference type="OrthoDB" id="671595at2759"/>
<dbReference type="Gene3D" id="3.30.497.10">
    <property type="entry name" value="Antithrombin, subunit I, domain 2"/>
    <property type="match status" value="1"/>
</dbReference>
<dbReference type="GO" id="GO:0004867">
    <property type="term" value="F:serine-type endopeptidase inhibitor activity"/>
    <property type="evidence" value="ECO:0007669"/>
    <property type="project" value="InterPro"/>
</dbReference>
<evidence type="ECO:0000313" key="4">
    <source>
        <dbReference type="Proteomes" id="UP001152320"/>
    </source>
</evidence>
<keyword evidence="4" id="KW-1185">Reference proteome</keyword>
<dbReference type="InterPro" id="IPR000215">
    <property type="entry name" value="Serpin_fam"/>
</dbReference>
<dbReference type="EMBL" id="JAIZAY010000022">
    <property type="protein sequence ID" value="KAJ8020179.1"/>
    <property type="molecule type" value="Genomic_DNA"/>
</dbReference>
<evidence type="ECO:0000313" key="3">
    <source>
        <dbReference type="EMBL" id="KAJ8020179.1"/>
    </source>
</evidence>
<dbReference type="InterPro" id="IPR036186">
    <property type="entry name" value="Serpin_sf"/>
</dbReference>
<dbReference type="Gene3D" id="2.30.39.10">
    <property type="entry name" value="Alpha-1-antitrypsin, domain 1"/>
    <property type="match status" value="1"/>
</dbReference>
<dbReference type="SUPFAM" id="SSF56574">
    <property type="entry name" value="Serpins"/>
    <property type="match status" value="1"/>
</dbReference>
<dbReference type="SMART" id="SM00093">
    <property type="entry name" value="SERPIN"/>
    <property type="match status" value="1"/>
</dbReference>
<organism evidence="3 4">
    <name type="scientific">Holothuria leucospilota</name>
    <name type="common">Black long sea cucumber</name>
    <name type="synonym">Mertensiothuria leucospilota</name>
    <dbReference type="NCBI Taxonomy" id="206669"/>
    <lineage>
        <taxon>Eukaryota</taxon>
        <taxon>Metazoa</taxon>
        <taxon>Echinodermata</taxon>
        <taxon>Eleutherozoa</taxon>
        <taxon>Echinozoa</taxon>
        <taxon>Holothuroidea</taxon>
        <taxon>Aspidochirotacea</taxon>
        <taxon>Aspidochirotida</taxon>
        <taxon>Holothuriidae</taxon>
        <taxon>Holothuria</taxon>
    </lineage>
</organism>
<dbReference type="PANTHER" id="PTHR11461">
    <property type="entry name" value="SERINE PROTEASE INHIBITOR, SERPIN"/>
    <property type="match status" value="1"/>
</dbReference>
<dbReference type="InterPro" id="IPR042178">
    <property type="entry name" value="Serpin_sf_1"/>
</dbReference>
<reference evidence="3" key="1">
    <citation type="submission" date="2021-10" db="EMBL/GenBank/DDBJ databases">
        <title>Tropical sea cucumber genome reveals ecological adaptation and Cuvierian tubules defense mechanism.</title>
        <authorList>
            <person name="Chen T."/>
        </authorList>
    </citation>
    <scope>NUCLEOTIDE SEQUENCE</scope>
    <source>
        <strain evidence="3">Nanhai2018</strain>
        <tissue evidence="3">Muscle</tissue>
    </source>
</reference>